<keyword evidence="2" id="KW-0472">Membrane</keyword>
<name>O90626_CHV1</name>
<protein>
    <submittedName>
        <fullName evidence="4">Glycoprotein J</fullName>
    </submittedName>
    <submittedName>
        <fullName evidence="3">Glycoprotein gJ</fullName>
    </submittedName>
</protein>
<dbReference type="EMBL" id="AF082806">
    <property type="protein sequence ID" value="AAC34454.1"/>
    <property type="molecule type" value="Genomic_DNA"/>
</dbReference>
<dbReference type="Pfam" id="PF03229">
    <property type="entry name" value="Alpha_GJ"/>
    <property type="match status" value="1"/>
</dbReference>
<keyword evidence="2" id="KW-1133">Transmembrane helix</keyword>
<proteinExistence type="predicted"/>
<evidence type="ECO:0000313" key="3">
    <source>
        <dbReference type="EMBL" id="AAC34454.1"/>
    </source>
</evidence>
<reference evidence="3" key="1">
    <citation type="journal article" date="1998" name="J. Virol.">
        <title>Molecular evidence for distinct genotypes of monkey B virus (herpesvirus simiae) which are related to the macaque host species.</title>
        <authorList>
            <person name="Smith A.L."/>
            <person name="Black D.H."/>
            <person name="Eberle R."/>
        </authorList>
    </citation>
    <scope>NUCLEOTIDE SEQUENCE</scope>
    <source>
        <strain evidence="3">16293</strain>
    </source>
</reference>
<accession>O90626</accession>
<organismHost>
    <name type="scientific">Macaca mulatta</name>
    <name type="common">Rhesus macaque</name>
    <dbReference type="NCBI Taxonomy" id="9544"/>
</organismHost>
<keyword evidence="2" id="KW-0812">Transmembrane</keyword>
<feature type="transmembrane region" description="Helical" evidence="2">
    <location>
        <begin position="78"/>
        <end position="101"/>
    </location>
</feature>
<evidence type="ECO:0000256" key="1">
    <source>
        <dbReference type="SAM" id="MobiDB-lite"/>
    </source>
</evidence>
<gene>
    <name evidence="3" type="primary">US5</name>
</gene>
<dbReference type="EMBL" id="MG266706">
    <property type="protein sequence ID" value="AVD96957.1"/>
    <property type="molecule type" value="Genomic_DNA"/>
</dbReference>
<feature type="region of interest" description="Disordered" evidence="1">
    <location>
        <begin position="46"/>
        <end position="67"/>
    </location>
</feature>
<organismHost>
    <name type="scientific">Macaca nemestrina</name>
    <name type="common">Pig-tailed macaque</name>
    <dbReference type="NCBI Taxonomy" id="9545"/>
</organismHost>
<dbReference type="InterPro" id="IPR004913">
    <property type="entry name" value="Herpes_gJ"/>
</dbReference>
<organismHost>
    <name type="scientific">Macaca leonina</name>
    <name type="common">Northern pig-tailed macaque</name>
    <name type="synonym">Macaca nemestrina leonina</name>
    <dbReference type="NCBI Taxonomy" id="90387"/>
</organismHost>
<dbReference type="EMBL" id="MG266705">
    <property type="protein sequence ID" value="AVD96956.1"/>
    <property type="molecule type" value="Genomic_DNA"/>
</dbReference>
<feature type="compositionally biased region" description="Low complexity" evidence="1">
    <location>
        <begin position="46"/>
        <end position="66"/>
    </location>
</feature>
<organismHost>
    <name type="scientific">Homo sapiens</name>
    <name type="common">Human</name>
    <dbReference type="NCBI Taxonomy" id="9606"/>
</organismHost>
<evidence type="ECO:0000256" key="2">
    <source>
        <dbReference type="SAM" id="Phobius"/>
    </source>
</evidence>
<evidence type="ECO:0000313" key="5">
    <source>
        <dbReference type="EMBL" id="AVD96957.1"/>
    </source>
</evidence>
<evidence type="ECO:0000313" key="4">
    <source>
        <dbReference type="EMBL" id="AVD96956.1"/>
    </source>
</evidence>
<sequence>MRSLLFVVGAWVAAAVTYLSPNAALATDTTPTVAAANSTTANSTAATVAGTAAPTTGTPATNSTVAPETPGPFPPVDFALPAVIGGLCALTLAAMGAGALLHRCCRRAAARRRQRAAYVYA</sequence>
<organism evidence="3">
    <name type="scientific">Cercopithecine herpesvirus 1</name>
    <name type="common">CeHV-1</name>
    <name type="synonym">Simian herpes B virus</name>
    <dbReference type="NCBI Taxonomy" id="10325"/>
    <lineage>
        <taxon>Viruses</taxon>
        <taxon>Duplodnaviria</taxon>
        <taxon>Heunggongvirae</taxon>
        <taxon>Peploviricota</taxon>
        <taxon>Herviviricetes</taxon>
        <taxon>Herpesvirales</taxon>
        <taxon>Orthoherpesviridae</taxon>
        <taxon>Alphaherpesvirinae</taxon>
        <taxon>Simplexvirus</taxon>
        <taxon>Simplexvirus macacinealpha1</taxon>
    </lineage>
</organism>
<organismHost>
    <name type="scientific">Macaca fascicularis</name>
    <name type="common">Crab-eating macaque</name>
    <name type="synonym">Cynomolgus monkey</name>
    <dbReference type="NCBI Taxonomy" id="9541"/>
</organismHost>
<reference evidence="4" key="2">
    <citation type="journal article" date="2018" name="Emerg. Infect. Dis.">
        <title>Macacine Herpesvirus 1 Antibody Prevalence and DNA Shedding among Invasive Rhesus Macaques, Silver Springs State Park, Florida, USA.</title>
        <authorList>
            <person name="Wisely S.M."/>
            <person name="Sayler K.A."/>
            <person name="Anderson C.J."/>
            <person name="Boyce C.L."/>
            <person name="Klegarth A.R."/>
            <person name="Johnson S.A."/>
        </authorList>
    </citation>
    <scope>NUCLEOTIDE SEQUENCE</scope>
    <source>
        <strain evidence="4">Florida35</strain>
        <strain evidence="5">Florida45</strain>
    </source>
</reference>